<evidence type="ECO:0000313" key="2">
    <source>
        <dbReference type="EMBL" id="AMK09249.1"/>
    </source>
</evidence>
<dbReference type="Proteomes" id="UP000114748">
    <property type="component" value="Segment"/>
</dbReference>
<proteinExistence type="predicted"/>
<evidence type="ECO:0000313" key="3">
    <source>
        <dbReference type="Proteomes" id="UP000114748"/>
    </source>
</evidence>
<feature type="region of interest" description="Disordered" evidence="1">
    <location>
        <begin position="165"/>
        <end position="193"/>
    </location>
</feature>
<dbReference type="KEGG" id="vg:80534960"/>
<dbReference type="EMBL" id="KR822816">
    <property type="protein sequence ID" value="AMK09249.1"/>
    <property type="molecule type" value="Viral_cRNA"/>
</dbReference>
<feature type="compositionally biased region" description="Polar residues" evidence="1">
    <location>
        <begin position="49"/>
        <end position="64"/>
    </location>
</feature>
<accession>A0A140D8M5</accession>
<dbReference type="RefSeq" id="YP_010797241.1">
    <property type="nucleotide sequence ID" value="NC_076145.1"/>
</dbReference>
<keyword evidence="3" id="KW-1185">Reference proteome</keyword>
<dbReference type="GeneID" id="80534960"/>
<feature type="compositionally biased region" description="Polar residues" evidence="1">
    <location>
        <begin position="165"/>
        <end position="189"/>
    </location>
</feature>
<evidence type="ECO:0000256" key="1">
    <source>
        <dbReference type="SAM" id="MobiDB-lite"/>
    </source>
</evidence>
<feature type="compositionally biased region" description="Acidic residues" evidence="1">
    <location>
        <begin position="84"/>
        <end position="101"/>
    </location>
</feature>
<reference evidence="2 3" key="1">
    <citation type="journal article" date="2016" name="Virus Evol.">
        <title>The evolution, diversity and host associations of rhabdoviruses.</title>
        <authorList>
            <person name="Longdon B."/>
            <person name="Murray G.G.R."/>
            <person name="Palmer W.J."/>
            <person name="Day J.P."/>
            <person name="Parker D.J."/>
            <person name="Welch J.J."/>
            <person name="Obbard D.J."/>
            <person name="Jiggins F.M."/>
        </authorList>
    </citation>
    <scope>NUCLEOTIDE SEQUENCE [LARGE SCALE GENOMIC DNA]</scope>
    <source>
        <strain evidence="2">1</strain>
    </source>
</reference>
<name>A0A140D8M5_9RHAB</name>
<gene>
    <name evidence="2" type="primary">P</name>
</gene>
<feature type="region of interest" description="Disordered" evidence="1">
    <location>
        <begin position="36"/>
        <end position="65"/>
    </location>
</feature>
<sequence>MANCKPTFELSHELDHIWATTRKAIKALPKLDTNLKSDQNYGDNHPDKTTLQSKITQQNSSGESDSWAVLAMEEPDNKNISAEVEPDQWPDFDDSDDTSQELEEDELFPIFQMKNDKRAEMFSVPEVEQMVKDLLYQLNLSNHDYSYHIEGTIRRPVLHVNKRLTSPTSNVQPSTSKRIQTPENKTKSTPPKAVDQESFNAVDHRYNDLMRKNYTLNYIDSTIKSKYVINKENPDFKKSYFVEVYGANGKFPALDIHLIQNILTIQKKWHQMLNLVDFTPTYTTV</sequence>
<feature type="region of interest" description="Disordered" evidence="1">
    <location>
        <begin position="82"/>
        <end position="101"/>
    </location>
</feature>
<organism evidence="2 3">
    <name type="scientific">Drosophila sturtevanti sigmavirus</name>
    <dbReference type="NCBI Taxonomy" id="1802946"/>
    <lineage>
        <taxon>Viruses</taxon>
        <taxon>Riboviria</taxon>
        <taxon>Orthornavirae</taxon>
        <taxon>Negarnaviricota</taxon>
        <taxon>Haploviricotina</taxon>
        <taxon>Monjiviricetes</taxon>
        <taxon>Mononegavirales</taxon>
        <taxon>Rhabdoviridae</taxon>
        <taxon>Alpharhabdovirinae</taxon>
        <taxon>Sigmavirus</taxon>
        <taxon>Sigmavirus sturtevanti</taxon>
    </lineage>
</organism>
<protein>
    <submittedName>
        <fullName evidence="2">Polymerase-associated protein</fullName>
    </submittedName>
</protein>